<dbReference type="RefSeq" id="WP_136959608.1">
    <property type="nucleotide sequence ID" value="NZ_CP039690.1"/>
</dbReference>
<feature type="domain" description="Autotransporter" evidence="3">
    <location>
        <begin position="779"/>
        <end position="1066"/>
    </location>
</feature>
<proteinExistence type="predicted"/>
<evidence type="ECO:0000313" key="4">
    <source>
        <dbReference type="EMBL" id="QCI64152.1"/>
    </source>
</evidence>
<dbReference type="SUPFAM" id="SSF103515">
    <property type="entry name" value="Autotransporter"/>
    <property type="match status" value="1"/>
</dbReference>
<feature type="signal peptide" evidence="2">
    <location>
        <begin position="1"/>
        <end position="39"/>
    </location>
</feature>
<dbReference type="SUPFAM" id="SSF51126">
    <property type="entry name" value="Pectin lyase-like"/>
    <property type="match status" value="1"/>
</dbReference>
<reference evidence="4 5" key="1">
    <citation type="submission" date="2019-04" db="EMBL/GenBank/DDBJ databases">
        <title>Phreatobacter aquaticus sp. nov.</title>
        <authorList>
            <person name="Choi A."/>
        </authorList>
    </citation>
    <scope>NUCLEOTIDE SEQUENCE [LARGE SCALE GENOMIC DNA]</scope>
    <source>
        <strain evidence="4 5">KCTC 52518</strain>
    </source>
</reference>
<keyword evidence="1 2" id="KW-0732">Signal</keyword>
<dbReference type="Proteomes" id="UP000298781">
    <property type="component" value="Chromosome"/>
</dbReference>
<protein>
    <submittedName>
        <fullName evidence="4">Autotransporter domain-containing protein</fullName>
    </submittedName>
</protein>
<dbReference type="PROSITE" id="PS51208">
    <property type="entry name" value="AUTOTRANSPORTER"/>
    <property type="match status" value="1"/>
</dbReference>
<dbReference type="InterPro" id="IPR006315">
    <property type="entry name" value="OM_autotransptr_brl_dom"/>
</dbReference>
<evidence type="ECO:0000313" key="5">
    <source>
        <dbReference type="Proteomes" id="UP000298781"/>
    </source>
</evidence>
<accession>A0A4D7B7N3</accession>
<evidence type="ECO:0000256" key="1">
    <source>
        <dbReference type="ARBA" id="ARBA00022729"/>
    </source>
</evidence>
<dbReference type="Pfam" id="PF12951">
    <property type="entry name" value="PATR"/>
    <property type="match status" value="1"/>
</dbReference>
<organism evidence="4 5">
    <name type="scientific">Phreatobacter stygius</name>
    <dbReference type="NCBI Taxonomy" id="1940610"/>
    <lineage>
        <taxon>Bacteria</taxon>
        <taxon>Pseudomonadati</taxon>
        <taxon>Pseudomonadota</taxon>
        <taxon>Alphaproteobacteria</taxon>
        <taxon>Hyphomicrobiales</taxon>
        <taxon>Phreatobacteraceae</taxon>
        <taxon>Phreatobacter</taxon>
    </lineage>
</organism>
<dbReference type="InterPro" id="IPR013425">
    <property type="entry name" value="Autotrns_rpt"/>
</dbReference>
<dbReference type="AlphaFoldDB" id="A0A4D7B7N3"/>
<feature type="chain" id="PRO_5020290646" evidence="2">
    <location>
        <begin position="40"/>
        <end position="1066"/>
    </location>
</feature>
<dbReference type="Gene3D" id="2.40.128.130">
    <property type="entry name" value="Autotransporter beta-domain"/>
    <property type="match status" value="1"/>
</dbReference>
<dbReference type="SMART" id="SM00869">
    <property type="entry name" value="Autotransporter"/>
    <property type="match status" value="1"/>
</dbReference>
<evidence type="ECO:0000256" key="2">
    <source>
        <dbReference type="SAM" id="SignalP"/>
    </source>
</evidence>
<dbReference type="InterPro" id="IPR005546">
    <property type="entry name" value="Autotransporte_beta"/>
</dbReference>
<dbReference type="EMBL" id="CP039690">
    <property type="protein sequence ID" value="QCI64152.1"/>
    <property type="molecule type" value="Genomic_DNA"/>
</dbReference>
<keyword evidence="5" id="KW-1185">Reference proteome</keyword>
<evidence type="ECO:0000259" key="3">
    <source>
        <dbReference type="PROSITE" id="PS51208"/>
    </source>
</evidence>
<gene>
    <name evidence="4" type="ORF">E8M01_07780</name>
</gene>
<name>A0A4D7B7N3_9HYPH</name>
<dbReference type="KEGG" id="pstg:E8M01_07780"/>
<dbReference type="Pfam" id="PF03797">
    <property type="entry name" value="Autotransporter"/>
    <property type="match status" value="1"/>
</dbReference>
<dbReference type="InterPro" id="IPR036709">
    <property type="entry name" value="Autotransporte_beta_dom_sf"/>
</dbReference>
<sequence length="1066" mass="103868">MQQHIRQARGTAKRALLAGTAFTGAFIAVIAGHPGSALAACTVTAAPNTVACATTVTIASTNVDAASPSSNDYKQQFTVGGAVTARVNAGQTVMGEGLWIAADELGAPLTFTNNGALTGSASALHLSSNGGDITYSGNGSLSGISTTGAGLFLNATGAGAITVGASGTPVAANFSGGSGLVAQSNSGAIAVFLNGGGLAATAATGTGLLLLSGGGGNVSARLISNTTITNASGAANDTAGIAALSFGGTVTIASNANIGSAGAATSFKNGIQLNGSGSGNVSLFQGGTIFATTAGVRAEHSGAGRLWVDTAAGSVITMAGGGSGIQAISTGTGAVDVTTAGTISGGVFGVQASMLNVLNASNIMVAANGNITAANTAIAAVTQGTGSVLVSIGAGATVQGAASIGVLVAGGGVNTITNNGAIAGNIGIATSLGRTAVTNTGSITGTGGIAVILLGANNLFSMSGSAATLTGQAVGSGTDTFRFAGAGGNTFDVSQIGSGWSLLDKAGSSNWTLTGTSTYAGPVTVSGGTLSVNGNLASAASLTVSSGGTLGGTGTVGTTTINAGGVLAPGNSLGTITVSGTLTLAAGSTTVIEASSAGTDRINVTGTASLAGGLRVVGLGTGFSFDTPYTILSAAGGRTGTFSSVATLSPALRATVIYTASDAILTLKPGLLRPVLPAGTGTNPGNVAGGIDRAVLGGANVSAFYPLYDRTPAGIVQGLDTLSGEAATGTQQAAFNAASLFLNLMLDPMVGSRGALASGAGPSLVQMADPPGPATPGLRVTENWSIWTKAFGQSSRMNADAAVGSARTSGGLYGVAAGADRRLSPDTLVGFALAGGGTSYGLGGRGGGTGDLFQIGLYGSTRVQDGYVSAAIAYGWNGFDIKRDVNIAGPEVYSSRVTAQTYGARLETGWRFGSAAAGLASFGWTPYAAIEAIGYSAPGYREASTPAGGAFALSFAARSTATARAELGVRLDGRARIAETTDLITYGRLAWAYQANTERSLNATFQTLADSGFTVFGARPSMHTALATLGAELRFANGLRLSSTIEGELGERHQAIRANAGLRYAW</sequence>
<dbReference type="NCBIfam" id="TIGR01414">
    <property type="entry name" value="autotrans_barl"/>
    <property type="match status" value="1"/>
</dbReference>
<dbReference type="OrthoDB" id="7195851at2"/>
<dbReference type="InterPro" id="IPR011050">
    <property type="entry name" value="Pectin_lyase_fold/virulence"/>
</dbReference>
<dbReference type="GO" id="GO:0019867">
    <property type="term" value="C:outer membrane"/>
    <property type="evidence" value="ECO:0007669"/>
    <property type="project" value="InterPro"/>
</dbReference>